<dbReference type="InterPro" id="IPR025662">
    <property type="entry name" value="Sigma_54_int_dom_ATP-bd_1"/>
</dbReference>
<dbReference type="InterPro" id="IPR001789">
    <property type="entry name" value="Sig_transdc_resp-reg_receiver"/>
</dbReference>
<dbReference type="Pfam" id="PF00072">
    <property type="entry name" value="Response_reg"/>
    <property type="match status" value="1"/>
</dbReference>
<evidence type="ECO:0000256" key="4">
    <source>
        <dbReference type="ARBA" id="ARBA00023015"/>
    </source>
</evidence>
<dbReference type="SMART" id="SM00448">
    <property type="entry name" value="REC"/>
    <property type="match status" value="1"/>
</dbReference>
<reference evidence="9" key="1">
    <citation type="submission" date="2020-07" db="EMBL/GenBank/DDBJ databases">
        <title>Genomic analysis of a strain of Sedimentibacter Hydroxybenzoicus DSM7310.</title>
        <authorList>
            <person name="Ma S."/>
        </authorList>
    </citation>
    <scope>NUCLEOTIDE SEQUENCE</scope>
    <source>
        <strain evidence="9">DSM 7310</strain>
    </source>
</reference>
<dbReference type="InterPro" id="IPR058031">
    <property type="entry name" value="AAA_lid_NorR"/>
</dbReference>
<dbReference type="SUPFAM" id="SSF52172">
    <property type="entry name" value="CheY-like"/>
    <property type="match status" value="1"/>
</dbReference>
<proteinExistence type="predicted"/>
<feature type="domain" description="Response regulatory" evidence="8">
    <location>
        <begin position="4"/>
        <end position="118"/>
    </location>
</feature>
<dbReference type="FunFam" id="3.40.50.2300:FF:000018">
    <property type="entry name" value="DNA-binding transcriptional regulator NtrC"/>
    <property type="match status" value="1"/>
</dbReference>
<name>A0A974GWF2_SEDHY</name>
<dbReference type="PROSITE" id="PS00676">
    <property type="entry name" value="SIGMA54_INTERACT_2"/>
    <property type="match status" value="1"/>
</dbReference>
<dbReference type="InterPro" id="IPR027417">
    <property type="entry name" value="P-loop_NTPase"/>
</dbReference>
<keyword evidence="10" id="KW-1185">Reference proteome</keyword>
<organism evidence="9 10">
    <name type="scientific">Sedimentibacter hydroxybenzoicus DSM 7310</name>
    <dbReference type="NCBI Taxonomy" id="1123245"/>
    <lineage>
        <taxon>Bacteria</taxon>
        <taxon>Bacillati</taxon>
        <taxon>Bacillota</taxon>
        <taxon>Tissierellia</taxon>
        <taxon>Sedimentibacter</taxon>
    </lineage>
</organism>
<dbReference type="PROSITE" id="PS00675">
    <property type="entry name" value="SIGMA54_INTERACT_1"/>
    <property type="match status" value="1"/>
</dbReference>
<dbReference type="InterPro" id="IPR002197">
    <property type="entry name" value="HTH_Fis"/>
</dbReference>
<keyword evidence="1 6" id="KW-0597">Phosphoprotein</keyword>
<dbReference type="AlphaFoldDB" id="A0A974GWF2"/>
<dbReference type="SMART" id="SM00382">
    <property type="entry name" value="AAA"/>
    <property type="match status" value="1"/>
</dbReference>
<dbReference type="Gene3D" id="3.40.50.2300">
    <property type="match status" value="1"/>
</dbReference>
<dbReference type="GO" id="GO:0043565">
    <property type="term" value="F:sequence-specific DNA binding"/>
    <property type="evidence" value="ECO:0007669"/>
    <property type="project" value="InterPro"/>
</dbReference>
<keyword evidence="5" id="KW-0804">Transcription</keyword>
<dbReference type="Gene3D" id="3.40.50.300">
    <property type="entry name" value="P-loop containing nucleotide triphosphate hydrolases"/>
    <property type="match status" value="1"/>
</dbReference>
<feature type="domain" description="Sigma-54 factor interaction" evidence="7">
    <location>
        <begin position="143"/>
        <end position="372"/>
    </location>
</feature>
<dbReference type="Pfam" id="PF00158">
    <property type="entry name" value="Sigma54_activat"/>
    <property type="match status" value="1"/>
</dbReference>
<protein>
    <submittedName>
        <fullName evidence="9">Sigma-54-dependent Fis family transcriptional regulator</fullName>
    </submittedName>
</protein>
<keyword evidence="2" id="KW-0547">Nucleotide-binding</keyword>
<comment type="caution">
    <text evidence="9">The sequence shown here is derived from an EMBL/GenBank/DDBJ whole genome shotgun (WGS) entry which is preliminary data.</text>
</comment>
<dbReference type="PROSITE" id="PS50045">
    <property type="entry name" value="SIGMA54_INTERACT_4"/>
    <property type="match status" value="1"/>
</dbReference>
<dbReference type="Gene3D" id="1.10.8.60">
    <property type="match status" value="1"/>
</dbReference>
<evidence type="ECO:0000313" key="10">
    <source>
        <dbReference type="Proteomes" id="UP000611629"/>
    </source>
</evidence>
<dbReference type="Gene3D" id="1.10.10.60">
    <property type="entry name" value="Homeodomain-like"/>
    <property type="match status" value="1"/>
</dbReference>
<dbReference type="Proteomes" id="UP000611629">
    <property type="component" value="Unassembled WGS sequence"/>
</dbReference>
<dbReference type="PANTHER" id="PTHR32071:SF57">
    <property type="entry name" value="C4-DICARBOXYLATE TRANSPORT TRANSCRIPTIONAL REGULATORY PROTEIN DCTD"/>
    <property type="match status" value="1"/>
</dbReference>
<dbReference type="PANTHER" id="PTHR32071">
    <property type="entry name" value="TRANSCRIPTIONAL REGULATORY PROTEIN"/>
    <property type="match status" value="1"/>
</dbReference>
<dbReference type="SUPFAM" id="SSF46689">
    <property type="entry name" value="Homeodomain-like"/>
    <property type="match status" value="1"/>
</dbReference>
<dbReference type="InterPro" id="IPR009057">
    <property type="entry name" value="Homeodomain-like_sf"/>
</dbReference>
<dbReference type="InterPro" id="IPR003593">
    <property type="entry name" value="AAA+_ATPase"/>
</dbReference>
<dbReference type="Pfam" id="PF02954">
    <property type="entry name" value="HTH_8"/>
    <property type="match status" value="1"/>
</dbReference>
<evidence type="ECO:0000259" key="7">
    <source>
        <dbReference type="PROSITE" id="PS50045"/>
    </source>
</evidence>
<dbReference type="PRINTS" id="PR01590">
    <property type="entry name" value="HTHFIS"/>
</dbReference>
<evidence type="ECO:0000313" key="9">
    <source>
        <dbReference type="EMBL" id="NYB73990.1"/>
    </source>
</evidence>
<keyword evidence="3" id="KW-0067">ATP-binding</keyword>
<dbReference type="CDD" id="cd00009">
    <property type="entry name" value="AAA"/>
    <property type="match status" value="1"/>
</dbReference>
<gene>
    <name evidence="9" type="ORF">HZF24_07525</name>
</gene>
<evidence type="ECO:0000256" key="3">
    <source>
        <dbReference type="ARBA" id="ARBA00022840"/>
    </source>
</evidence>
<dbReference type="EMBL" id="JACBNQ010000005">
    <property type="protein sequence ID" value="NYB73990.1"/>
    <property type="molecule type" value="Genomic_DNA"/>
</dbReference>
<dbReference type="SUPFAM" id="SSF52540">
    <property type="entry name" value="P-loop containing nucleoside triphosphate hydrolases"/>
    <property type="match status" value="1"/>
</dbReference>
<sequence>MEINLLIVDDEKSIRETLKVILSDLNYKVFTAKDGYEATEILNNNIVDILITDLRMPGMDGIELMKNALEIDPFIETIFISAYADIKSAVKAVKMGAVDYIEKSFSNDELIFAIERAIEHRILKEENRNLKRRVECKYEYEGVVGKSEVMQKVFDIVNRVANSRASILLTGESGVGKEVIAKLIHNLSCRKNNSFVVINCGAIPENLIESELFGFEKGSFTGADHIQKGKFELANGGTLFLDEIGELPFQSQVKFLRALQEKQIYKIGSEKSINVDVRIIAATNKNLPEEVKNGNFREDLFYRLNVINIEIPPLRERKDDISSLAEFFMEQYSNEYNKKIKYYDPVAIKYLIEYEWKGNVRELSNVIERSVLIAHEEEEFLLPEYLPKEITGFTYNALSEERKEKKLSDYEKMIILSTLNRFNGNKTMAAKVLGIKRQTLYNKIKYYNIEEC</sequence>
<accession>A0A974GWF2</accession>
<dbReference type="InterPro" id="IPR002078">
    <property type="entry name" value="Sigma_54_int"/>
</dbReference>
<dbReference type="GO" id="GO:0005524">
    <property type="term" value="F:ATP binding"/>
    <property type="evidence" value="ECO:0007669"/>
    <property type="project" value="UniProtKB-KW"/>
</dbReference>
<evidence type="ECO:0000256" key="1">
    <source>
        <dbReference type="ARBA" id="ARBA00022553"/>
    </source>
</evidence>
<feature type="modified residue" description="4-aspartylphosphate" evidence="6">
    <location>
        <position position="53"/>
    </location>
</feature>
<dbReference type="RefSeq" id="WP_179237679.1">
    <property type="nucleotide sequence ID" value="NZ_JACBNQ010000005.1"/>
</dbReference>
<evidence type="ECO:0000256" key="5">
    <source>
        <dbReference type="ARBA" id="ARBA00023163"/>
    </source>
</evidence>
<dbReference type="GO" id="GO:0006355">
    <property type="term" value="P:regulation of DNA-templated transcription"/>
    <property type="evidence" value="ECO:0007669"/>
    <property type="project" value="InterPro"/>
</dbReference>
<dbReference type="PROSITE" id="PS50110">
    <property type="entry name" value="RESPONSE_REGULATORY"/>
    <property type="match status" value="1"/>
</dbReference>
<evidence type="ECO:0000256" key="2">
    <source>
        <dbReference type="ARBA" id="ARBA00022741"/>
    </source>
</evidence>
<dbReference type="InterPro" id="IPR011006">
    <property type="entry name" value="CheY-like_superfamily"/>
</dbReference>
<keyword evidence="4" id="KW-0805">Transcription regulation</keyword>
<dbReference type="GO" id="GO:0000160">
    <property type="term" value="P:phosphorelay signal transduction system"/>
    <property type="evidence" value="ECO:0007669"/>
    <property type="project" value="InterPro"/>
</dbReference>
<evidence type="ECO:0000259" key="8">
    <source>
        <dbReference type="PROSITE" id="PS50110"/>
    </source>
</evidence>
<dbReference type="InterPro" id="IPR025943">
    <property type="entry name" value="Sigma_54_int_dom_ATP-bd_2"/>
</dbReference>
<dbReference type="Pfam" id="PF25601">
    <property type="entry name" value="AAA_lid_14"/>
    <property type="match status" value="1"/>
</dbReference>
<evidence type="ECO:0000256" key="6">
    <source>
        <dbReference type="PROSITE-ProRule" id="PRU00169"/>
    </source>
</evidence>
<dbReference type="FunFam" id="3.40.50.300:FF:000006">
    <property type="entry name" value="DNA-binding transcriptional regulator NtrC"/>
    <property type="match status" value="1"/>
</dbReference>